<comment type="caution">
    <text evidence="3">The sequence shown here is derived from an EMBL/GenBank/DDBJ whole genome shotgun (WGS) entry which is preliminary data.</text>
</comment>
<feature type="region of interest" description="Disordered" evidence="2">
    <location>
        <begin position="409"/>
        <end position="439"/>
    </location>
</feature>
<accession>A0ABP0IFF7</accession>
<organism evidence="3 4">
    <name type="scientific">Durusdinium trenchii</name>
    <dbReference type="NCBI Taxonomy" id="1381693"/>
    <lineage>
        <taxon>Eukaryota</taxon>
        <taxon>Sar</taxon>
        <taxon>Alveolata</taxon>
        <taxon>Dinophyceae</taxon>
        <taxon>Suessiales</taxon>
        <taxon>Symbiodiniaceae</taxon>
        <taxon>Durusdinium</taxon>
    </lineage>
</organism>
<name>A0ABP0IFF7_9DINO</name>
<keyword evidence="4" id="KW-1185">Reference proteome</keyword>
<feature type="compositionally biased region" description="Basic and acidic residues" evidence="2">
    <location>
        <begin position="409"/>
        <end position="427"/>
    </location>
</feature>
<dbReference type="EMBL" id="CAXAMN010002658">
    <property type="protein sequence ID" value="CAK9000626.1"/>
    <property type="molecule type" value="Genomic_DNA"/>
</dbReference>
<feature type="region of interest" description="Disordered" evidence="2">
    <location>
        <begin position="300"/>
        <end position="323"/>
    </location>
</feature>
<feature type="region of interest" description="Disordered" evidence="2">
    <location>
        <begin position="489"/>
        <end position="508"/>
    </location>
</feature>
<proteinExistence type="predicted"/>
<gene>
    <name evidence="3" type="ORF">CCMP2556_LOCUS6137</name>
</gene>
<protein>
    <submittedName>
        <fullName evidence="3">Uncharacterized protein</fullName>
    </submittedName>
</protein>
<evidence type="ECO:0000256" key="2">
    <source>
        <dbReference type="SAM" id="MobiDB-lite"/>
    </source>
</evidence>
<dbReference type="Proteomes" id="UP001642484">
    <property type="component" value="Unassembled WGS sequence"/>
</dbReference>
<keyword evidence="1" id="KW-0175">Coiled coil</keyword>
<evidence type="ECO:0000313" key="4">
    <source>
        <dbReference type="Proteomes" id="UP001642484"/>
    </source>
</evidence>
<sequence>MEGRSLPAEETLFSMVEKLLQTASLAGQRRNLRVASNCLRRAYSICTKRADAGLLAGRVARAMVAVQLCALSSKAKQHAEALEEALKAIREAEEVWSILQDKSEDLQTPLAQRALVVLIQAKHCVAIELEYTLADKMQSSQASMIREMIPALHEEAAALARLLPERSALRKVSFRTKAQEASRRAAEPDAHGSLVTIAEGHAAESCPPGFAWREPTELALELFERPEHFYEQQAPEHVPERAAFGPRASVQAVVEPLAGTCPIQGQSSAPSRFTSRLDTLEDQLLVPPSPVRLPVVEQQEELPQAQARAGSRRRGRHARGEKPNYSAGMWWKRREDPGKDVFQQWLLATAAKEPRGGAVLTEPMLKTLKSELKLKFRQFQEEMPFFSAQDLYENKILSSHYGVKVRSQARKEAAQKEGKEVKEEKVVRSKTHRRPSTNPTLLSVKSMATRLQDSQNAIPETKETREFLYMLRREQGNEIYEGLRKAYYHTKEVPPEAPPTRSQSHRRL</sequence>
<reference evidence="3 4" key="1">
    <citation type="submission" date="2024-02" db="EMBL/GenBank/DDBJ databases">
        <authorList>
            <person name="Chen Y."/>
            <person name="Shah S."/>
            <person name="Dougan E. K."/>
            <person name="Thang M."/>
            <person name="Chan C."/>
        </authorList>
    </citation>
    <scope>NUCLEOTIDE SEQUENCE [LARGE SCALE GENOMIC DNA]</scope>
</reference>
<evidence type="ECO:0000313" key="3">
    <source>
        <dbReference type="EMBL" id="CAK9000626.1"/>
    </source>
</evidence>
<feature type="coiled-coil region" evidence="1">
    <location>
        <begin position="72"/>
        <end position="102"/>
    </location>
</feature>
<evidence type="ECO:0000256" key="1">
    <source>
        <dbReference type="SAM" id="Coils"/>
    </source>
</evidence>
<feature type="compositionally biased region" description="Basic residues" evidence="2">
    <location>
        <begin position="310"/>
        <end position="319"/>
    </location>
</feature>